<dbReference type="InterPro" id="IPR013830">
    <property type="entry name" value="SGNH_hydro"/>
</dbReference>
<dbReference type="VEuPathDB" id="FungiDB:ASPACDRAFT_78566"/>
<dbReference type="CDD" id="cd01831">
    <property type="entry name" value="Endoglucanase_E_like"/>
    <property type="match status" value="1"/>
</dbReference>
<sequence length="407" mass="46185">MRFAPILLLIFLRVWPVAATILQNGQPREDPYPGQQSPIKLDDSWRNYDAGVPEIAYKGRWDSQHISWWSAPGIKVEFSGNKLALSFGPSTSNGALVAYRIGSLDWRFSNVTADATYQFIGPDDFTDGIDTKSNVFEMRVTNWGIGVQMAGVSVAKDAYITKPTPYKRKVEIIGGSLAGGQYATYETLSSWSFLYGVGLGDAEFTITAYPGVCLADMQCYGGGVHGMTWWWNRASDPGARAHQFYGDNPPAFDNSAEQPADLVFIQMGGNDWRHPNEVPGDKFYQAYVDMVEEIHRVWPKAEIVLMSQWGPFQKVGTEYKSTIQYKDEIIRVYEYFKDLRWTFVHYLNTDGILQHNDINPKNHPTDVGHIKVASHLLQWTRLVLRWELKPTGEVQHGTLYWNDQEGY</sequence>
<accession>A0A1L9WTU6</accession>
<protein>
    <recommendedName>
        <fullName evidence="2">SGNH hydrolase-type esterase domain-containing protein</fullName>
    </recommendedName>
</protein>
<feature type="domain" description="SGNH hydrolase-type esterase" evidence="2">
    <location>
        <begin position="227"/>
        <end position="369"/>
    </location>
</feature>
<keyword evidence="4" id="KW-1185">Reference proteome</keyword>
<dbReference type="PANTHER" id="PTHR37834:SF2">
    <property type="entry name" value="ESTERASE, SGNH HYDROLASE-TYPE"/>
    <property type="match status" value="1"/>
</dbReference>
<dbReference type="OMA" id="QHNDINP"/>
<dbReference type="InterPro" id="IPR037461">
    <property type="entry name" value="CtCE2-like_dom"/>
</dbReference>
<dbReference type="Proteomes" id="UP000184546">
    <property type="component" value="Unassembled WGS sequence"/>
</dbReference>
<evidence type="ECO:0000259" key="2">
    <source>
        <dbReference type="Pfam" id="PF13472"/>
    </source>
</evidence>
<dbReference type="Pfam" id="PF13472">
    <property type="entry name" value="Lipase_GDSL_2"/>
    <property type="match status" value="1"/>
</dbReference>
<dbReference type="OrthoDB" id="426133at2759"/>
<dbReference type="SUPFAM" id="SSF52266">
    <property type="entry name" value="SGNH hydrolase"/>
    <property type="match status" value="1"/>
</dbReference>
<dbReference type="GeneID" id="30979023"/>
<proteinExistence type="predicted"/>
<name>A0A1L9WTU6_ASPA1</name>
<reference evidence="4" key="1">
    <citation type="journal article" date="2017" name="Genome Biol.">
        <title>Comparative genomics reveals high biological diversity and specific adaptations in the industrially and medically important fungal genus Aspergillus.</title>
        <authorList>
            <person name="de Vries R.P."/>
            <person name="Riley R."/>
            <person name="Wiebenga A."/>
            <person name="Aguilar-Osorio G."/>
            <person name="Amillis S."/>
            <person name="Uchima C.A."/>
            <person name="Anderluh G."/>
            <person name="Asadollahi M."/>
            <person name="Askin M."/>
            <person name="Barry K."/>
            <person name="Battaglia E."/>
            <person name="Bayram O."/>
            <person name="Benocci T."/>
            <person name="Braus-Stromeyer S.A."/>
            <person name="Caldana C."/>
            <person name="Canovas D."/>
            <person name="Cerqueira G.C."/>
            <person name="Chen F."/>
            <person name="Chen W."/>
            <person name="Choi C."/>
            <person name="Clum A."/>
            <person name="Dos Santos R.A."/>
            <person name="Damasio A.R."/>
            <person name="Diallinas G."/>
            <person name="Emri T."/>
            <person name="Fekete E."/>
            <person name="Flipphi M."/>
            <person name="Freyberg S."/>
            <person name="Gallo A."/>
            <person name="Gournas C."/>
            <person name="Habgood R."/>
            <person name="Hainaut M."/>
            <person name="Harispe M.L."/>
            <person name="Henrissat B."/>
            <person name="Hilden K.S."/>
            <person name="Hope R."/>
            <person name="Hossain A."/>
            <person name="Karabika E."/>
            <person name="Karaffa L."/>
            <person name="Karanyi Z."/>
            <person name="Krasevec N."/>
            <person name="Kuo A."/>
            <person name="Kusch H."/>
            <person name="LaButti K."/>
            <person name="Lagendijk E.L."/>
            <person name="Lapidus A."/>
            <person name="Levasseur A."/>
            <person name="Lindquist E."/>
            <person name="Lipzen A."/>
            <person name="Logrieco A.F."/>
            <person name="MacCabe A."/>
            <person name="Maekelae M.R."/>
            <person name="Malavazi I."/>
            <person name="Melin P."/>
            <person name="Meyer V."/>
            <person name="Mielnichuk N."/>
            <person name="Miskei M."/>
            <person name="Molnar A.P."/>
            <person name="Mule G."/>
            <person name="Ngan C.Y."/>
            <person name="Orejas M."/>
            <person name="Orosz E."/>
            <person name="Ouedraogo J.P."/>
            <person name="Overkamp K.M."/>
            <person name="Park H.-S."/>
            <person name="Perrone G."/>
            <person name="Piumi F."/>
            <person name="Punt P.J."/>
            <person name="Ram A.F."/>
            <person name="Ramon A."/>
            <person name="Rauscher S."/>
            <person name="Record E."/>
            <person name="Riano-Pachon D.M."/>
            <person name="Robert V."/>
            <person name="Roehrig J."/>
            <person name="Ruller R."/>
            <person name="Salamov A."/>
            <person name="Salih N.S."/>
            <person name="Samson R.A."/>
            <person name="Sandor E."/>
            <person name="Sanguinetti M."/>
            <person name="Schuetze T."/>
            <person name="Sepcic K."/>
            <person name="Shelest E."/>
            <person name="Sherlock G."/>
            <person name="Sophianopoulou V."/>
            <person name="Squina F.M."/>
            <person name="Sun H."/>
            <person name="Susca A."/>
            <person name="Todd R.B."/>
            <person name="Tsang A."/>
            <person name="Unkles S.E."/>
            <person name="van de Wiele N."/>
            <person name="van Rossen-Uffink D."/>
            <person name="Oliveira J.V."/>
            <person name="Vesth T.C."/>
            <person name="Visser J."/>
            <person name="Yu J.-H."/>
            <person name="Zhou M."/>
            <person name="Andersen M.R."/>
            <person name="Archer D.B."/>
            <person name="Baker S.E."/>
            <person name="Benoit I."/>
            <person name="Brakhage A.A."/>
            <person name="Braus G.H."/>
            <person name="Fischer R."/>
            <person name="Frisvad J.C."/>
            <person name="Goldman G.H."/>
            <person name="Houbraken J."/>
            <person name="Oakley B."/>
            <person name="Pocsi I."/>
            <person name="Scazzocchio C."/>
            <person name="Seiboth B."/>
            <person name="vanKuyk P.A."/>
            <person name="Wortman J."/>
            <person name="Dyer P.S."/>
            <person name="Grigoriev I.V."/>
        </authorList>
    </citation>
    <scope>NUCLEOTIDE SEQUENCE [LARGE SCALE GENOMIC DNA]</scope>
    <source>
        <strain evidence="4">ATCC 16872 / CBS 172.66 / WB 5094</strain>
    </source>
</reference>
<dbReference type="EMBL" id="KV878977">
    <property type="protein sequence ID" value="OJJ99583.1"/>
    <property type="molecule type" value="Genomic_DNA"/>
</dbReference>
<keyword evidence="1" id="KW-0732">Signal</keyword>
<evidence type="ECO:0000313" key="4">
    <source>
        <dbReference type="Proteomes" id="UP000184546"/>
    </source>
</evidence>
<feature type="signal peptide" evidence="1">
    <location>
        <begin position="1"/>
        <end position="19"/>
    </location>
</feature>
<evidence type="ECO:0000313" key="3">
    <source>
        <dbReference type="EMBL" id="OJJ99583.1"/>
    </source>
</evidence>
<gene>
    <name evidence="3" type="ORF">ASPACDRAFT_78566</name>
</gene>
<evidence type="ECO:0000256" key="1">
    <source>
        <dbReference type="SAM" id="SignalP"/>
    </source>
</evidence>
<dbReference type="Gene3D" id="3.40.50.1110">
    <property type="entry name" value="SGNH hydrolase"/>
    <property type="match status" value="1"/>
</dbReference>
<dbReference type="AlphaFoldDB" id="A0A1L9WTU6"/>
<dbReference type="GO" id="GO:0052689">
    <property type="term" value="F:carboxylic ester hydrolase activity"/>
    <property type="evidence" value="ECO:0007669"/>
    <property type="project" value="InterPro"/>
</dbReference>
<organism evidence="3 4">
    <name type="scientific">Aspergillus aculeatus (strain ATCC 16872 / CBS 172.66 / WB 5094)</name>
    <dbReference type="NCBI Taxonomy" id="690307"/>
    <lineage>
        <taxon>Eukaryota</taxon>
        <taxon>Fungi</taxon>
        <taxon>Dikarya</taxon>
        <taxon>Ascomycota</taxon>
        <taxon>Pezizomycotina</taxon>
        <taxon>Eurotiomycetes</taxon>
        <taxon>Eurotiomycetidae</taxon>
        <taxon>Eurotiales</taxon>
        <taxon>Aspergillaceae</taxon>
        <taxon>Aspergillus</taxon>
        <taxon>Aspergillus subgen. Circumdati</taxon>
    </lineage>
</organism>
<dbReference type="InterPro" id="IPR036514">
    <property type="entry name" value="SGNH_hydro_sf"/>
</dbReference>
<dbReference type="InterPro" id="IPR052762">
    <property type="entry name" value="PCW_deacetylase/CE"/>
</dbReference>
<dbReference type="RefSeq" id="XP_020055923.1">
    <property type="nucleotide sequence ID" value="XM_020205209.1"/>
</dbReference>
<dbReference type="PANTHER" id="PTHR37834">
    <property type="entry name" value="GDSL-LIKE LIPASE/ACYLHYDROLASE DOMAIN PROTEIN (AFU_ORTHOLOGUE AFUA_2G00620)"/>
    <property type="match status" value="1"/>
</dbReference>
<feature type="chain" id="PRO_5012137674" description="SGNH hydrolase-type esterase domain-containing protein" evidence="1">
    <location>
        <begin position="20"/>
        <end position="407"/>
    </location>
</feature>